<comment type="caution">
    <text evidence="6">The sequence shown here is derived from an EMBL/GenBank/DDBJ whole genome shotgun (WGS) entry which is preliminary data.</text>
</comment>
<dbReference type="Gene3D" id="1.20.120.550">
    <property type="entry name" value="Membrane associated eicosanoid/glutathione metabolism-like domain"/>
    <property type="match status" value="1"/>
</dbReference>
<dbReference type="Pfam" id="PF01124">
    <property type="entry name" value="MAPEG"/>
    <property type="match status" value="1"/>
</dbReference>
<evidence type="ECO:0000256" key="1">
    <source>
        <dbReference type="ARBA" id="ARBA00004370"/>
    </source>
</evidence>
<gene>
    <name evidence="6" type="ORF">DKG75_09155</name>
</gene>
<dbReference type="AlphaFoldDB" id="A0A317E559"/>
<dbReference type="OrthoDB" id="513661at2"/>
<dbReference type="EMBL" id="QGLF01000002">
    <property type="protein sequence ID" value="PWR22129.1"/>
    <property type="molecule type" value="Genomic_DNA"/>
</dbReference>
<organism evidence="6 7">
    <name type="scientific">Zavarzinia compransoris</name>
    <dbReference type="NCBI Taxonomy" id="1264899"/>
    <lineage>
        <taxon>Bacteria</taxon>
        <taxon>Pseudomonadati</taxon>
        <taxon>Pseudomonadota</taxon>
        <taxon>Alphaproteobacteria</taxon>
        <taxon>Rhodospirillales</taxon>
        <taxon>Zavarziniaceae</taxon>
        <taxon>Zavarzinia</taxon>
    </lineage>
</organism>
<reference evidence="7" key="1">
    <citation type="submission" date="2018-05" db="EMBL/GenBank/DDBJ databases">
        <title>Zavarzinia sp. HR-AS.</title>
        <authorList>
            <person name="Lee Y."/>
            <person name="Jeon C.O."/>
        </authorList>
    </citation>
    <scope>NUCLEOTIDE SEQUENCE [LARGE SCALE GENOMIC DNA]</scope>
    <source>
        <strain evidence="7">DSM 1231</strain>
    </source>
</reference>
<name>A0A317E559_9PROT</name>
<evidence type="ECO:0000256" key="4">
    <source>
        <dbReference type="ARBA" id="ARBA00023136"/>
    </source>
</evidence>
<feature type="transmembrane region" description="Helical" evidence="5">
    <location>
        <begin position="83"/>
        <end position="102"/>
    </location>
</feature>
<dbReference type="PANTHER" id="PTHR35371">
    <property type="entry name" value="INNER MEMBRANE PROTEIN"/>
    <property type="match status" value="1"/>
</dbReference>
<dbReference type="SUPFAM" id="SSF161084">
    <property type="entry name" value="MAPEG domain-like"/>
    <property type="match status" value="1"/>
</dbReference>
<keyword evidence="4 5" id="KW-0472">Membrane</keyword>
<feature type="transmembrane region" description="Helical" evidence="5">
    <location>
        <begin position="59"/>
        <end position="76"/>
    </location>
</feature>
<comment type="subcellular location">
    <subcellularLocation>
        <location evidence="1">Membrane</location>
    </subcellularLocation>
</comment>
<keyword evidence="2 5" id="KW-0812">Transmembrane</keyword>
<accession>A0A317E559</accession>
<protein>
    <recommendedName>
        <fullName evidence="8">MAPEG family protein</fullName>
    </recommendedName>
</protein>
<evidence type="ECO:0000256" key="2">
    <source>
        <dbReference type="ARBA" id="ARBA00022692"/>
    </source>
</evidence>
<evidence type="ECO:0000313" key="6">
    <source>
        <dbReference type="EMBL" id="PWR22129.1"/>
    </source>
</evidence>
<evidence type="ECO:0008006" key="8">
    <source>
        <dbReference type="Google" id="ProtNLM"/>
    </source>
</evidence>
<dbReference type="Proteomes" id="UP000246077">
    <property type="component" value="Unassembled WGS sequence"/>
</dbReference>
<sequence>MSIAVLCVLIAILMPALTNIVGKVSAGRGYDNNSPRLWLEKQTGWRQRAYWAHNNHLEAVAPFAAAVILCFVAGVDRAWLDQWAMIFIAVRLVYTAIYLADIGPLRTLVWMGGAAIIVWMLVKAGVALAAVAPVAVPAIGG</sequence>
<evidence type="ECO:0000256" key="5">
    <source>
        <dbReference type="SAM" id="Phobius"/>
    </source>
</evidence>
<proteinExistence type="predicted"/>
<keyword evidence="3 5" id="KW-1133">Transmembrane helix</keyword>
<dbReference type="InterPro" id="IPR001129">
    <property type="entry name" value="Membr-assoc_MAPEG"/>
</dbReference>
<dbReference type="RefSeq" id="WP_109920774.1">
    <property type="nucleotide sequence ID" value="NZ_QGLF01000002.1"/>
</dbReference>
<dbReference type="GO" id="GO:0016020">
    <property type="term" value="C:membrane"/>
    <property type="evidence" value="ECO:0007669"/>
    <property type="project" value="UniProtKB-SubCell"/>
</dbReference>
<evidence type="ECO:0000313" key="7">
    <source>
        <dbReference type="Proteomes" id="UP000246077"/>
    </source>
</evidence>
<feature type="transmembrane region" description="Helical" evidence="5">
    <location>
        <begin position="108"/>
        <end position="136"/>
    </location>
</feature>
<dbReference type="PANTHER" id="PTHR35371:SF1">
    <property type="entry name" value="BLR7753 PROTEIN"/>
    <property type="match status" value="1"/>
</dbReference>
<dbReference type="InterPro" id="IPR023352">
    <property type="entry name" value="MAPEG-like_dom_sf"/>
</dbReference>
<evidence type="ECO:0000256" key="3">
    <source>
        <dbReference type="ARBA" id="ARBA00022989"/>
    </source>
</evidence>
<keyword evidence="7" id="KW-1185">Reference proteome</keyword>